<gene>
    <name evidence="1" type="ORF">Dcar01_03588</name>
</gene>
<dbReference type="SUPFAM" id="SSF48371">
    <property type="entry name" value="ARM repeat"/>
    <property type="match status" value="1"/>
</dbReference>
<comment type="caution">
    <text evidence="1">The sequence shown here is derived from an EMBL/GenBank/DDBJ whole genome shotgun (WGS) entry which is preliminary data.</text>
</comment>
<name>A0ABP9WBX4_9DEIO</name>
<reference evidence="1 2" key="1">
    <citation type="submission" date="2024-02" db="EMBL/GenBank/DDBJ databases">
        <title>Deinococcus carri NBRC 110142.</title>
        <authorList>
            <person name="Ichikawa N."/>
            <person name="Katano-Makiyama Y."/>
            <person name="Hidaka K."/>
        </authorList>
    </citation>
    <scope>NUCLEOTIDE SEQUENCE [LARGE SCALE GENOMIC DNA]</scope>
    <source>
        <strain evidence="1 2">NBRC 110142</strain>
    </source>
</reference>
<proteinExistence type="predicted"/>
<evidence type="ECO:0000313" key="1">
    <source>
        <dbReference type="EMBL" id="GAA5514827.1"/>
    </source>
</evidence>
<dbReference type="RefSeq" id="WP_345467998.1">
    <property type="nucleotide sequence ID" value="NZ_BAABRP010000025.1"/>
</dbReference>
<evidence type="ECO:0000313" key="2">
    <source>
        <dbReference type="Proteomes" id="UP001401887"/>
    </source>
</evidence>
<organism evidence="1 2">
    <name type="scientific">Deinococcus carri</name>
    <dbReference type="NCBI Taxonomy" id="1211323"/>
    <lineage>
        <taxon>Bacteria</taxon>
        <taxon>Thermotogati</taxon>
        <taxon>Deinococcota</taxon>
        <taxon>Deinococci</taxon>
        <taxon>Deinococcales</taxon>
        <taxon>Deinococcaceae</taxon>
        <taxon>Deinococcus</taxon>
    </lineage>
</organism>
<dbReference type="Gene3D" id="1.25.10.10">
    <property type="entry name" value="Leucine-rich Repeat Variant"/>
    <property type="match status" value="1"/>
</dbReference>
<protein>
    <recommendedName>
        <fullName evidence="3">HEAT repeat domain-containing protein</fullName>
    </recommendedName>
</protein>
<dbReference type="InterPro" id="IPR011989">
    <property type="entry name" value="ARM-like"/>
</dbReference>
<dbReference type="InterPro" id="IPR016024">
    <property type="entry name" value="ARM-type_fold"/>
</dbReference>
<dbReference type="EMBL" id="BAABRP010000025">
    <property type="protein sequence ID" value="GAA5514827.1"/>
    <property type="molecule type" value="Genomic_DNA"/>
</dbReference>
<dbReference type="Proteomes" id="UP001401887">
    <property type="component" value="Unassembled WGS sequence"/>
</dbReference>
<evidence type="ECO:0008006" key="3">
    <source>
        <dbReference type="Google" id="ProtNLM"/>
    </source>
</evidence>
<keyword evidence="2" id="KW-1185">Reference proteome</keyword>
<sequence length="132" mass="14562">MQPLLRSALQHPEWFVRQEALELIGFHYDLSDDPALLNQVRVMLLLDPGGDGAVRLAAASVLGVQSCAWDASLICAMTDDPDEDVRQVAFRALLHLLKLGFNVEERLLAEVSCAGRPLTLATLQEFSARFDS</sequence>
<accession>A0ABP9WBX4</accession>